<comment type="caution">
    <text evidence="1">The sequence shown here is derived from an EMBL/GenBank/DDBJ whole genome shotgun (WGS) entry which is preliminary data.</text>
</comment>
<name>A0ABV3WU60_9HYPH</name>
<dbReference type="EMBL" id="JAZHFV010000002">
    <property type="protein sequence ID" value="MEX4007708.1"/>
    <property type="molecule type" value="Genomic_DNA"/>
</dbReference>
<evidence type="ECO:0000313" key="1">
    <source>
        <dbReference type="EMBL" id="MEX4007708.1"/>
    </source>
</evidence>
<organism evidence="1 2">
    <name type="scientific">Neoaquamicrobium sediminum</name>
    <dbReference type="NCBI Taxonomy" id="1849104"/>
    <lineage>
        <taxon>Bacteria</taxon>
        <taxon>Pseudomonadati</taxon>
        <taxon>Pseudomonadota</taxon>
        <taxon>Alphaproteobacteria</taxon>
        <taxon>Hyphomicrobiales</taxon>
        <taxon>Phyllobacteriaceae</taxon>
        <taxon>Neoaquamicrobium</taxon>
    </lineage>
</organism>
<reference evidence="1 2" key="1">
    <citation type="submission" date="2024-01" db="EMBL/GenBank/DDBJ databases">
        <title>New evidence supports the origin of RcGTA from prophage.</title>
        <authorList>
            <person name="Xu Y."/>
            <person name="Liu B."/>
            <person name="Chen F."/>
        </authorList>
    </citation>
    <scope>NUCLEOTIDE SEQUENCE [LARGE SCALE GENOMIC DNA]</scope>
    <source>
        <strain evidence="1 2">CBW1107-2</strain>
    </source>
</reference>
<accession>A0ABV3WU60</accession>
<evidence type="ECO:0000313" key="2">
    <source>
        <dbReference type="Proteomes" id="UP001559025"/>
    </source>
</evidence>
<proteinExistence type="predicted"/>
<dbReference type="RefSeq" id="WP_368802811.1">
    <property type="nucleotide sequence ID" value="NZ_JAZHFV010000002.1"/>
</dbReference>
<protein>
    <submittedName>
        <fullName evidence="1">Uncharacterized protein</fullName>
    </submittedName>
</protein>
<gene>
    <name evidence="1" type="ORF">V1479_10370</name>
</gene>
<sequence length="42" mass="4799">MDARVKPEDDEVEMVPAKRQRMRLTVTPNTVVILGLDPRIHA</sequence>
<keyword evidence="2" id="KW-1185">Reference proteome</keyword>
<dbReference type="Proteomes" id="UP001559025">
    <property type="component" value="Unassembled WGS sequence"/>
</dbReference>